<protein>
    <submittedName>
        <fullName evidence="3">Beta-lactamase family protein</fullName>
    </submittedName>
</protein>
<dbReference type="PANTHER" id="PTHR46825:SF7">
    <property type="entry name" value="D-ALANYL-D-ALANINE CARBOXYPEPTIDASE"/>
    <property type="match status" value="1"/>
</dbReference>
<dbReference type="EMBL" id="JALPRF010000009">
    <property type="protein sequence ID" value="MCK8495579.1"/>
    <property type="molecule type" value="Genomic_DNA"/>
</dbReference>
<dbReference type="Proteomes" id="UP001202180">
    <property type="component" value="Unassembled WGS sequence"/>
</dbReference>
<comment type="caution">
    <text evidence="3">The sequence shown here is derived from an EMBL/GenBank/DDBJ whole genome shotgun (WGS) entry which is preliminary data.</text>
</comment>
<name>A0ABT0HTU5_9BACT</name>
<dbReference type="InterPro" id="IPR050491">
    <property type="entry name" value="AmpC-like"/>
</dbReference>
<feature type="domain" description="Beta-lactamase-related" evidence="2">
    <location>
        <begin position="83"/>
        <end position="377"/>
    </location>
</feature>
<dbReference type="PANTHER" id="PTHR46825">
    <property type="entry name" value="D-ALANYL-D-ALANINE-CARBOXYPEPTIDASE/ENDOPEPTIDASE AMPH"/>
    <property type="match status" value="1"/>
</dbReference>
<keyword evidence="1" id="KW-0732">Signal</keyword>
<sequence length="408" mass="45052">MRTMNFTTLICRLLVFSLAGLTLQTCTVQDHLAPTTTQAKLQQLADSVYRQMNAEWGVDKGGVLIRVANPLGSYLVSSNIAPAVQENSHFRIASITKTFTAASIMRLYQEGLISLDVPISTYLPDSPAFDVPYKNQITIRQLLQHRGGVFDVTNQDIPTTVNQPYAGKRYFTYVMEDLNQPTHTFTLEEMIGVAARNKLSSSVPGAEFHYSNTGYHLMAKIVEQIAKMSYSEYITKTFFQPLGLTNTYSVYLGTDTRMKEPFLKSYLYVPGQPVQETSDDNMSVLVSDGNVVSTPTDISTWIEKLLTGQAGISLENIAKMKEMHVADADHGVYGLGLTYNEGIGFGHDGAHLSYISTLRYNPATKTTVLAVATIFKVNTTPESSRADFLTLAFGMQKTALAASQLINR</sequence>
<dbReference type="Gene3D" id="3.40.710.10">
    <property type="entry name" value="DD-peptidase/beta-lactamase superfamily"/>
    <property type="match status" value="1"/>
</dbReference>
<evidence type="ECO:0000256" key="1">
    <source>
        <dbReference type="SAM" id="SignalP"/>
    </source>
</evidence>
<feature type="signal peptide" evidence="1">
    <location>
        <begin position="1"/>
        <end position="19"/>
    </location>
</feature>
<feature type="chain" id="PRO_5046152608" evidence="1">
    <location>
        <begin position="20"/>
        <end position="408"/>
    </location>
</feature>
<accession>A0ABT0HTU5</accession>
<dbReference type="SUPFAM" id="SSF56601">
    <property type="entry name" value="beta-lactamase/transpeptidase-like"/>
    <property type="match status" value="1"/>
</dbReference>
<evidence type="ECO:0000313" key="4">
    <source>
        <dbReference type="Proteomes" id="UP001202180"/>
    </source>
</evidence>
<proteinExistence type="predicted"/>
<gene>
    <name evidence="3" type="ORF">M0L20_27180</name>
</gene>
<evidence type="ECO:0000313" key="3">
    <source>
        <dbReference type="EMBL" id="MCK8495579.1"/>
    </source>
</evidence>
<organism evidence="3 4">
    <name type="scientific">Spirosoma liriopis</name>
    <dbReference type="NCBI Taxonomy" id="2937440"/>
    <lineage>
        <taxon>Bacteria</taxon>
        <taxon>Pseudomonadati</taxon>
        <taxon>Bacteroidota</taxon>
        <taxon>Cytophagia</taxon>
        <taxon>Cytophagales</taxon>
        <taxon>Cytophagaceae</taxon>
        <taxon>Spirosoma</taxon>
    </lineage>
</organism>
<dbReference type="InterPro" id="IPR012338">
    <property type="entry name" value="Beta-lactam/transpept-like"/>
</dbReference>
<reference evidence="3 4" key="1">
    <citation type="submission" date="2022-04" db="EMBL/GenBank/DDBJ databases">
        <title>Spirosoma sp. strain RP8 genome sequencing and assembly.</title>
        <authorList>
            <person name="Jung Y."/>
        </authorList>
    </citation>
    <scope>NUCLEOTIDE SEQUENCE [LARGE SCALE GENOMIC DNA]</scope>
    <source>
        <strain evidence="3 4">RP8</strain>
    </source>
</reference>
<dbReference type="InterPro" id="IPR001466">
    <property type="entry name" value="Beta-lactam-related"/>
</dbReference>
<evidence type="ECO:0000259" key="2">
    <source>
        <dbReference type="Pfam" id="PF00144"/>
    </source>
</evidence>
<dbReference type="Pfam" id="PF00144">
    <property type="entry name" value="Beta-lactamase"/>
    <property type="match status" value="1"/>
</dbReference>
<keyword evidence="4" id="KW-1185">Reference proteome</keyword>